<dbReference type="AlphaFoldDB" id="A0A5R8Y3I8"/>
<dbReference type="InterPro" id="IPR029055">
    <property type="entry name" value="Ntn_hydrolases_N"/>
</dbReference>
<evidence type="ECO:0000313" key="1">
    <source>
        <dbReference type="EMBL" id="TLP39431.1"/>
    </source>
</evidence>
<dbReference type="SUPFAM" id="SSF56235">
    <property type="entry name" value="N-terminal nucleophile aminohydrolases (Ntn hydrolases)"/>
    <property type="match status" value="1"/>
</dbReference>
<dbReference type="InterPro" id="IPR043137">
    <property type="entry name" value="GGT_ssub_C"/>
</dbReference>
<gene>
    <name evidence="1" type="ORF">FDK22_06060</name>
</gene>
<dbReference type="Gene3D" id="3.60.20.40">
    <property type="match status" value="1"/>
</dbReference>
<dbReference type="EMBL" id="VANU01000002">
    <property type="protein sequence ID" value="TLP39431.1"/>
    <property type="molecule type" value="Genomic_DNA"/>
</dbReference>
<dbReference type="Gene3D" id="1.10.246.130">
    <property type="match status" value="1"/>
</dbReference>
<dbReference type="PANTHER" id="PTHR43881:SF5">
    <property type="entry name" value="GAMMA-GLUTAMYLTRANSPEPTIDASE"/>
    <property type="match status" value="1"/>
</dbReference>
<dbReference type="GO" id="GO:0016740">
    <property type="term" value="F:transferase activity"/>
    <property type="evidence" value="ECO:0007669"/>
    <property type="project" value="UniProtKB-KW"/>
</dbReference>
<name>A0A5R8Y3I8_9BACT</name>
<proteinExistence type="predicted"/>
<dbReference type="InterPro" id="IPR043138">
    <property type="entry name" value="GGT_lsub"/>
</dbReference>
<comment type="caution">
    <text evidence="1">The sequence shown here is derived from an EMBL/GenBank/DDBJ whole genome shotgun (WGS) entry which is preliminary data.</text>
</comment>
<dbReference type="PRINTS" id="PR01210">
    <property type="entry name" value="GGTRANSPTASE"/>
</dbReference>
<dbReference type="OrthoDB" id="5297205at2"/>
<dbReference type="Pfam" id="PF01019">
    <property type="entry name" value="G_glu_transpept"/>
    <property type="match status" value="1"/>
</dbReference>
<accession>A0A5R8Y3I8</accession>
<reference evidence="1 2" key="1">
    <citation type="submission" date="2019-05" db="EMBL/GenBank/DDBJ databases">
        <title>Arcobacter sp. nov., isolated from sea sediment.</title>
        <authorList>
            <person name="Kim W."/>
        </authorList>
    </citation>
    <scope>NUCLEOTIDE SEQUENCE [LARGE SCALE GENOMIC DNA]</scope>
    <source>
        <strain evidence="1 2">CAU 1517</strain>
    </source>
</reference>
<keyword evidence="1" id="KW-0808">Transferase</keyword>
<dbReference type="PANTHER" id="PTHR43881">
    <property type="entry name" value="GAMMA-GLUTAMYLTRANSPEPTIDASE (AFU_ORTHOLOGUE AFUA_4G13580)"/>
    <property type="match status" value="1"/>
</dbReference>
<protein>
    <submittedName>
        <fullName evidence="1">Gamma-glutamyltransferase family protein</fullName>
    </submittedName>
</protein>
<dbReference type="RefSeq" id="WP_138152014.1">
    <property type="nucleotide sequence ID" value="NZ_VANU01000002.1"/>
</dbReference>
<organism evidence="1 2">
    <name type="scientific">Arcobacter arenosus</name>
    <dbReference type="NCBI Taxonomy" id="2576037"/>
    <lineage>
        <taxon>Bacteria</taxon>
        <taxon>Pseudomonadati</taxon>
        <taxon>Campylobacterota</taxon>
        <taxon>Epsilonproteobacteria</taxon>
        <taxon>Campylobacterales</taxon>
        <taxon>Arcobacteraceae</taxon>
        <taxon>Arcobacter</taxon>
    </lineage>
</organism>
<dbReference type="InterPro" id="IPR052896">
    <property type="entry name" value="GGT-like_enzyme"/>
</dbReference>
<keyword evidence="2" id="KW-1185">Reference proteome</keyword>
<evidence type="ECO:0000313" key="2">
    <source>
        <dbReference type="Proteomes" id="UP000308901"/>
    </source>
</evidence>
<sequence>MNKNLPKTQTSKNGMVISPHFAASDAGLEILKQGGNALESTIAVASSLAIHYPHMTGIGGDAFWLVYDPQEGVSFIEASGYSGFDVNMSQYEGLKTIPFRGRLAANTAAGAVSAWDLAFKKSKNEWSGTMPESKLVEEAVNSAKNGIVVTKSLSDTLEEKKEELFVDEYFAEVYYPNGNIPKEGEKLVQEKLGNTLEKLGTNGFDDFYRGSLAKDISDDFESRDGLISQKDLSEHHASWNKPLEMKISKGKLFNASAPTQGVASLMILGLFDRWCEKLPQKDSANHVHLLVEATKIAFKHRDKMDTSSSPEELQKWLEPEYLDKLSLELDLEKALPWGENAAPGDTTWFGVSDSKGRIVSAIQSIYHEFGSGLTLPNTGIVWQNRGCSFALDSTHIQALEPHKKPFHTLNPAIALFDDGRVMAYGTMGGDGQPQTQAAVFSRYAYYDEDLSACINNPRWLLGRTWGNSSQSLKLESRFDEELINELKQKGHDVEILKDLDSAVGHAGALVYHPSKTIEGAFDPRSDGKASSF</sequence>
<dbReference type="Proteomes" id="UP000308901">
    <property type="component" value="Unassembled WGS sequence"/>
</dbReference>